<evidence type="ECO:0000313" key="16">
    <source>
        <dbReference type="EMBL" id="PSB20101.1"/>
    </source>
</evidence>
<keyword evidence="2 12" id="KW-0639">Primosome</keyword>
<evidence type="ECO:0000256" key="12">
    <source>
        <dbReference type="HAMAP-Rule" id="MF_00974"/>
    </source>
</evidence>
<reference evidence="16 17" key="2">
    <citation type="submission" date="2018-03" db="EMBL/GenBank/DDBJ databases">
        <title>The ancient ancestry and fast evolution of plastids.</title>
        <authorList>
            <person name="Moore K.R."/>
            <person name="Magnabosco C."/>
            <person name="Momper L."/>
            <person name="Gold D.A."/>
            <person name="Bosak T."/>
            <person name="Fournier G.P."/>
        </authorList>
    </citation>
    <scope>NUCLEOTIDE SEQUENCE [LARGE SCALE GENOMIC DNA]</scope>
    <source>
        <strain evidence="16 17">ULC007</strain>
    </source>
</reference>
<keyword evidence="1 12" id="KW-0240">DNA-directed RNA polymerase</keyword>
<dbReference type="Gene3D" id="3.90.580.10">
    <property type="entry name" value="Zinc finger, CHC2-type domain"/>
    <property type="match status" value="1"/>
</dbReference>
<evidence type="ECO:0000313" key="17">
    <source>
        <dbReference type="Proteomes" id="UP000238634"/>
    </source>
</evidence>
<dbReference type="FunFam" id="3.40.1360.10:FF:000002">
    <property type="entry name" value="DNA primase"/>
    <property type="match status" value="1"/>
</dbReference>
<dbReference type="Proteomes" id="UP000238634">
    <property type="component" value="Unassembled WGS sequence"/>
</dbReference>
<dbReference type="FunFam" id="3.90.580.10:FF:000001">
    <property type="entry name" value="DNA primase"/>
    <property type="match status" value="1"/>
</dbReference>
<dbReference type="Gene3D" id="3.90.980.10">
    <property type="entry name" value="DNA primase, catalytic core, N-terminal domain"/>
    <property type="match status" value="1"/>
</dbReference>
<dbReference type="PROSITE" id="PS50880">
    <property type="entry name" value="TOPRIM"/>
    <property type="match status" value="1"/>
</dbReference>
<evidence type="ECO:0000256" key="3">
    <source>
        <dbReference type="ARBA" id="ARBA00022679"/>
    </source>
</evidence>
<dbReference type="EMBL" id="PVWG01000007">
    <property type="protein sequence ID" value="PSB20101.1"/>
    <property type="molecule type" value="Genomic_DNA"/>
</dbReference>
<organism evidence="16 17">
    <name type="scientific">Phormidesmis priestleyi ULC007</name>
    <dbReference type="NCBI Taxonomy" id="1920490"/>
    <lineage>
        <taxon>Bacteria</taxon>
        <taxon>Bacillati</taxon>
        <taxon>Cyanobacteriota</taxon>
        <taxon>Cyanophyceae</taxon>
        <taxon>Leptolyngbyales</taxon>
        <taxon>Leptolyngbyaceae</taxon>
        <taxon>Phormidesmis</taxon>
    </lineage>
</organism>
<comment type="similarity">
    <text evidence="12 13">Belongs to the DnaG primase family.</text>
</comment>
<evidence type="ECO:0000256" key="1">
    <source>
        <dbReference type="ARBA" id="ARBA00022478"/>
    </source>
</evidence>
<dbReference type="AlphaFoldDB" id="A0A2T1DI45"/>
<keyword evidence="7 12" id="KW-0863">Zinc-finger</keyword>
<dbReference type="SMART" id="SM00493">
    <property type="entry name" value="TOPRIM"/>
    <property type="match status" value="1"/>
</dbReference>
<evidence type="ECO:0000256" key="9">
    <source>
        <dbReference type="ARBA" id="ARBA00022842"/>
    </source>
</evidence>
<dbReference type="OrthoDB" id="9803773at2"/>
<name>A0A2T1DI45_9CYAN</name>
<dbReference type="GO" id="GO:1990077">
    <property type="term" value="C:primosome complex"/>
    <property type="evidence" value="ECO:0007669"/>
    <property type="project" value="UniProtKB-KW"/>
</dbReference>
<gene>
    <name evidence="12" type="primary">dnaG</name>
    <name evidence="16" type="ORF">C7B65_08575</name>
</gene>
<dbReference type="HAMAP" id="MF_00974">
    <property type="entry name" value="DNA_primase_DnaG"/>
    <property type="match status" value="1"/>
</dbReference>
<dbReference type="InterPro" id="IPR036977">
    <property type="entry name" value="DNA_primase_Znf_CHC2"/>
</dbReference>
<comment type="domain">
    <text evidence="12">Contains an N-terminal zinc-binding domain, a central core domain that contains the primase activity, and a C-terminal DnaB-binding domain.</text>
</comment>
<evidence type="ECO:0000256" key="7">
    <source>
        <dbReference type="ARBA" id="ARBA00022771"/>
    </source>
</evidence>
<evidence type="ECO:0000256" key="14">
    <source>
        <dbReference type="PIRSR" id="PIRSR002811-1"/>
    </source>
</evidence>
<dbReference type="InterPro" id="IPR030846">
    <property type="entry name" value="DnaG_bac"/>
</dbReference>
<keyword evidence="4 12" id="KW-0548">Nucleotidyltransferase</keyword>
<keyword evidence="9" id="KW-0460">Magnesium</keyword>
<dbReference type="SUPFAM" id="SSF56731">
    <property type="entry name" value="DNA primase core"/>
    <property type="match status" value="1"/>
</dbReference>
<dbReference type="Gene3D" id="3.40.1360.10">
    <property type="match status" value="1"/>
</dbReference>
<dbReference type="GO" id="GO:0000428">
    <property type="term" value="C:DNA-directed RNA polymerase complex"/>
    <property type="evidence" value="ECO:0007669"/>
    <property type="project" value="UniProtKB-KW"/>
</dbReference>
<evidence type="ECO:0000256" key="5">
    <source>
        <dbReference type="ARBA" id="ARBA00022705"/>
    </source>
</evidence>
<dbReference type="Pfam" id="PF08275">
    <property type="entry name" value="DNAG_N"/>
    <property type="match status" value="1"/>
</dbReference>
<dbReference type="GO" id="GO:0006269">
    <property type="term" value="P:DNA replication, synthesis of primer"/>
    <property type="evidence" value="ECO:0007669"/>
    <property type="project" value="UniProtKB-UniRule"/>
</dbReference>
<dbReference type="GO" id="GO:0005737">
    <property type="term" value="C:cytoplasm"/>
    <property type="evidence" value="ECO:0007669"/>
    <property type="project" value="TreeGrafter"/>
</dbReference>
<accession>A0A2T1DI45</accession>
<keyword evidence="3 12" id="KW-0808">Transferase</keyword>
<keyword evidence="6 12" id="KW-0479">Metal-binding</keyword>
<keyword evidence="10 12" id="KW-0238">DNA-binding</keyword>
<dbReference type="Pfam" id="PF01807">
    <property type="entry name" value="Zn_ribbon_DnaG"/>
    <property type="match status" value="1"/>
</dbReference>
<reference evidence="16 17" key="1">
    <citation type="submission" date="2018-02" db="EMBL/GenBank/DDBJ databases">
        <authorList>
            <person name="Cohen D.B."/>
            <person name="Kent A.D."/>
        </authorList>
    </citation>
    <scope>NUCLEOTIDE SEQUENCE [LARGE SCALE GENOMIC DNA]</scope>
    <source>
        <strain evidence="16 17">ULC007</strain>
    </source>
</reference>
<dbReference type="NCBIfam" id="TIGR01391">
    <property type="entry name" value="dnaG"/>
    <property type="match status" value="1"/>
</dbReference>
<dbReference type="InterPro" id="IPR034151">
    <property type="entry name" value="TOPRIM_DnaG_bac"/>
</dbReference>
<evidence type="ECO:0000256" key="4">
    <source>
        <dbReference type="ARBA" id="ARBA00022695"/>
    </source>
</evidence>
<comment type="subunit">
    <text evidence="12">Monomer. Interacts with DnaB.</text>
</comment>
<comment type="caution">
    <text evidence="16">The sequence shown here is derived from an EMBL/GenBank/DDBJ whole genome shotgun (WGS) entry which is preliminary data.</text>
</comment>
<dbReference type="PIRSF" id="PIRSF002811">
    <property type="entry name" value="DnaG"/>
    <property type="match status" value="1"/>
</dbReference>
<dbReference type="Pfam" id="PF13155">
    <property type="entry name" value="Toprim_2"/>
    <property type="match status" value="1"/>
</dbReference>
<dbReference type="GO" id="GO:0003899">
    <property type="term" value="F:DNA-directed RNA polymerase activity"/>
    <property type="evidence" value="ECO:0007669"/>
    <property type="project" value="UniProtKB-UniRule"/>
</dbReference>
<dbReference type="FunFam" id="3.90.980.10:FF:000001">
    <property type="entry name" value="DNA primase"/>
    <property type="match status" value="1"/>
</dbReference>
<dbReference type="Pfam" id="PF10410">
    <property type="entry name" value="DnaB_bind"/>
    <property type="match status" value="1"/>
</dbReference>
<dbReference type="GO" id="GO:0008270">
    <property type="term" value="F:zinc ion binding"/>
    <property type="evidence" value="ECO:0007669"/>
    <property type="project" value="UniProtKB-UniRule"/>
</dbReference>
<dbReference type="InterPro" id="IPR050219">
    <property type="entry name" value="DnaG_primase"/>
</dbReference>
<proteinExistence type="inferred from homology"/>
<sequence length="638" mass="72902">MNVPRLHPDTIEQVKQRLDIVDIVSEHVVLKKQGKDFVGLCPFHDDKSPSFSVSPSKQFYYCFSCGAGGNAIKFLMELGKRSFSEVVLDLAKRYQVAVQTLEPEQRQELQRQLSVREQLYEILALTARFYEHALNQSQGKAALEYLQNDRHLNQATIQQFQLGYAPGGWETLYGYLVEQKHYPVALVEQAGLIVPRKTGDGYYDRFRDRLMIPILDLQGRVIAFGGRTLSDEQPKYLNSPETELFDKGNTLYGLDKARATIAKQDQAVVVEGYFDVIALHAGKITNAVASLGTALSIGQAKQLFKYTDSNRVIFNLDADRAGVQAVEQAVGKVVSLAYQGEMQLRVLSIPDGKDPDDFLKAHSAASYQDLLDDAPLLVDWQIQQALVGKDLKQSDQFQLVVVEMVTLLGNLPNPTIRTHYIHRCAELLSQGNSRMLQQIEEDLRLQVRGQRWHGRSQKWQTPGERTLLEESEALLLRLYLHSPSHRGVIVEALEAQDLEFSLSHHRFLWRQILDVERSDQGQQSLDLLSLLRDRCTDFPREMTQVYALFELNEKTERDILRAELGIRSAAAAIEEVMCEKRRRHFLDLWKTTDLVINAELGHHYQQKWQSEVKRIQELRHQREVNFLDLVNVPIVGES</sequence>
<dbReference type="InterPro" id="IPR006295">
    <property type="entry name" value="DNA_primase_DnaG"/>
</dbReference>
<evidence type="ECO:0000259" key="15">
    <source>
        <dbReference type="PROSITE" id="PS50880"/>
    </source>
</evidence>
<keyword evidence="17" id="KW-1185">Reference proteome</keyword>
<comment type="cofactor">
    <cofactor evidence="12 13 14">
        <name>Zn(2+)</name>
        <dbReference type="ChEBI" id="CHEBI:29105"/>
    </cofactor>
    <text evidence="12 13 14">Binds 1 zinc ion per monomer.</text>
</comment>
<dbReference type="SUPFAM" id="SSF57783">
    <property type="entry name" value="Zinc beta-ribbon"/>
    <property type="match status" value="1"/>
</dbReference>
<dbReference type="RefSeq" id="WP_073070860.1">
    <property type="nucleotide sequence ID" value="NZ_MPPI01000009.1"/>
</dbReference>
<comment type="function">
    <text evidence="12 13">RNA polymerase that catalyzes the synthesis of short RNA molecules used as primers for DNA polymerase during DNA replication.</text>
</comment>
<evidence type="ECO:0000256" key="2">
    <source>
        <dbReference type="ARBA" id="ARBA00022515"/>
    </source>
</evidence>
<protein>
    <recommendedName>
        <fullName evidence="12 13">DNA primase</fullName>
        <ecNumber evidence="12">2.7.7.101</ecNumber>
    </recommendedName>
</protein>
<dbReference type="InterPro" id="IPR013264">
    <property type="entry name" value="DNAG_N"/>
</dbReference>
<dbReference type="STRING" id="1920490.GCA_001895925_03793"/>
<keyword evidence="8 12" id="KW-0862">Zinc</keyword>
<dbReference type="InterPro" id="IPR006171">
    <property type="entry name" value="TOPRIM_dom"/>
</dbReference>
<dbReference type="PANTHER" id="PTHR30313">
    <property type="entry name" value="DNA PRIMASE"/>
    <property type="match status" value="1"/>
</dbReference>
<keyword evidence="5 12" id="KW-0235">DNA replication</keyword>
<dbReference type="GO" id="GO:0003677">
    <property type="term" value="F:DNA binding"/>
    <property type="evidence" value="ECO:0007669"/>
    <property type="project" value="UniProtKB-KW"/>
</dbReference>
<feature type="zinc finger region" description="CHC2-type" evidence="12 14">
    <location>
        <begin position="41"/>
        <end position="65"/>
    </location>
</feature>
<comment type="catalytic activity">
    <reaction evidence="12">
        <text>ssDNA + n NTP = ssDNA/pppN(pN)n-1 hybrid + (n-1) diphosphate.</text>
        <dbReference type="EC" id="2.7.7.101"/>
    </reaction>
</comment>
<evidence type="ECO:0000256" key="13">
    <source>
        <dbReference type="PIRNR" id="PIRNR002811"/>
    </source>
</evidence>
<dbReference type="InterPro" id="IPR019475">
    <property type="entry name" value="DNA_primase_DnaB-bd"/>
</dbReference>
<evidence type="ECO:0000256" key="6">
    <source>
        <dbReference type="ARBA" id="ARBA00022723"/>
    </source>
</evidence>
<dbReference type="PANTHER" id="PTHR30313:SF2">
    <property type="entry name" value="DNA PRIMASE"/>
    <property type="match status" value="1"/>
</dbReference>
<evidence type="ECO:0000256" key="10">
    <source>
        <dbReference type="ARBA" id="ARBA00023125"/>
    </source>
</evidence>
<dbReference type="InterPro" id="IPR037068">
    <property type="entry name" value="DNA_primase_core_N_sf"/>
</dbReference>
<dbReference type="CDD" id="cd03364">
    <property type="entry name" value="TOPRIM_DnaG_primases"/>
    <property type="match status" value="1"/>
</dbReference>
<dbReference type="EC" id="2.7.7.101" evidence="12"/>
<keyword evidence="11 12" id="KW-0804">Transcription</keyword>
<dbReference type="SMART" id="SM00400">
    <property type="entry name" value="ZnF_CHCC"/>
    <property type="match status" value="1"/>
</dbReference>
<feature type="domain" description="Toprim" evidence="15">
    <location>
        <begin position="265"/>
        <end position="348"/>
    </location>
</feature>
<evidence type="ECO:0000256" key="11">
    <source>
        <dbReference type="ARBA" id="ARBA00023163"/>
    </source>
</evidence>
<dbReference type="InterPro" id="IPR002694">
    <property type="entry name" value="Znf_CHC2"/>
</dbReference>
<evidence type="ECO:0000256" key="8">
    <source>
        <dbReference type="ARBA" id="ARBA00022833"/>
    </source>
</evidence>